<dbReference type="EMBL" id="NEVH01008765">
    <property type="protein sequence ID" value="PNF34149.1"/>
    <property type="molecule type" value="Genomic_DNA"/>
</dbReference>
<proteinExistence type="predicted"/>
<evidence type="ECO:0000313" key="1">
    <source>
        <dbReference type="EMBL" id="PNF34149.1"/>
    </source>
</evidence>
<keyword evidence="2" id="KW-1185">Reference proteome</keyword>
<sequence length="57" mass="6623">MKSYPVHLLDLTGRASQTELRKYLSEVAYFYKVVMSNHLYVVLRNLQRNSTVSSPSM</sequence>
<evidence type="ECO:0000313" key="2">
    <source>
        <dbReference type="Proteomes" id="UP000235965"/>
    </source>
</evidence>
<dbReference type="Proteomes" id="UP000235965">
    <property type="component" value="Unassembled WGS sequence"/>
</dbReference>
<protein>
    <submittedName>
        <fullName evidence="1">Uncharacterized protein</fullName>
    </submittedName>
</protein>
<dbReference type="InParanoid" id="A0A2J7QZY0"/>
<organism evidence="1 2">
    <name type="scientific">Cryptotermes secundus</name>
    <dbReference type="NCBI Taxonomy" id="105785"/>
    <lineage>
        <taxon>Eukaryota</taxon>
        <taxon>Metazoa</taxon>
        <taxon>Ecdysozoa</taxon>
        <taxon>Arthropoda</taxon>
        <taxon>Hexapoda</taxon>
        <taxon>Insecta</taxon>
        <taxon>Pterygota</taxon>
        <taxon>Neoptera</taxon>
        <taxon>Polyneoptera</taxon>
        <taxon>Dictyoptera</taxon>
        <taxon>Blattodea</taxon>
        <taxon>Blattoidea</taxon>
        <taxon>Termitoidae</taxon>
        <taxon>Kalotermitidae</taxon>
        <taxon>Cryptotermitinae</taxon>
        <taxon>Cryptotermes</taxon>
    </lineage>
</organism>
<name>A0A2J7QZY0_9NEOP</name>
<reference evidence="1 2" key="1">
    <citation type="submission" date="2017-12" db="EMBL/GenBank/DDBJ databases">
        <title>Hemimetabolous genomes reveal molecular basis of termite eusociality.</title>
        <authorList>
            <person name="Harrison M.C."/>
            <person name="Jongepier E."/>
            <person name="Robertson H.M."/>
            <person name="Arning N."/>
            <person name="Bitard-Feildel T."/>
            <person name="Chao H."/>
            <person name="Childers C.P."/>
            <person name="Dinh H."/>
            <person name="Doddapaneni H."/>
            <person name="Dugan S."/>
            <person name="Gowin J."/>
            <person name="Greiner C."/>
            <person name="Han Y."/>
            <person name="Hu H."/>
            <person name="Hughes D.S.T."/>
            <person name="Huylmans A.-K."/>
            <person name="Kemena C."/>
            <person name="Kremer L.P.M."/>
            <person name="Lee S.L."/>
            <person name="Lopez-Ezquerra A."/>
            <person name="Mallet L."/>
            <person name="Monroy-Kuhn J.M."/>
            <person name="Moser A."/>
            <person name="Murali S.C."/>
            <person name="Muzny D.M."/>
            <person name="Otani S."/>
            <person name="Piulachs M.-D."/>
            <person name="Poelchau M."/>
            <person name="Qu J."/>
            <person name="Schaub F."/>
            <person name="Wada-Katsumata A."/>
            <person name="Worley K.C."/>
            <person name="Xie Q."/>
            <person name="Ylla G."/>
            <person name="Poulsen M."/>
            <person name="Gibbs R.A."/>
            <person name="Schal C."/>
            <person name="Richards S."/>
            <person name="Belles X."/>
            <person name="Korb J."/>
            <person name="Bornberg-Bauer E."/>
        </authorList>
    </citation>
    <scope>NUCLEOTIDE SEQUENCE [LARGE SCALE GENOMIC DNA]</scope>
    <source>
        <tissue evidence="1">Whole body</tissue>
    </source>
</reference>
<accession>A0A2J7QZY0</accession>
<comment type="caution">
    <text evidence="1">The sequence shown here is derived from an EMBL/GenBank/DDBJ whole genome shotgun (WGS) entry which is preliminary data.</text>
</comment>
<gene>
    <name evidence="1" type="ORF">B7P43_G18387</name>
</gene>
<dbReference type="AlphaFoldDB" id="A0A2J7QZY0"/>